<dbReference type="RefSeq" id="WP_228085721.1">
    <property type="nucleotide sequence ID" value="NZ_JACVHL010000002.1"/>
</dbReference>
<evidence type="ECO:0000313" key="2">
    <source>
        <dbReference type="Proteomes" id="UP000726777"/>
    </source>
</evidence>
<comment type="caution">
    <text evidence="1">The sequence shown here is derived from an EMBL/GenBank/DDBJ whole genome shotgun (WGS) entry which is preliminary data.</text>
</comment>
<accession>A0A9Q3UA96</accession>
<dbReference type="AlphaFoldDB" id="A0A9Q3UA96"/>
<name>A0A9Q3UA96_VIBPH</name>
<sequence>MFKESEISSIIKHTIVTSNNKHPQFLSHDMDLTIISSVGGEIKLPAMVSSHDLEKLTTSKR</sequence>
<organism evidence="1 2">
    <name type="scientific">Vibrio parahaemolyticus</name>
    <dbReference type="NCBI Taxonomy" id="670"/>
    <lineage>
        <taxon>Bacteria</taxon>
        <taxon>Pseudomonadati</taxon>
        <taxon>Pseudomonadota</taxon>
        <taxon>Gammaproteobacteria</taxon>
        <taxon>Vibrionales</taxon>
        <taxon>Vibrionaceae</taxon>
        <taxon>Vibrio</taxon>
    </lineage>
</organism>
<proteinExistence type="predicted"/>
<gene>
    <name evidence="1" type="ORF">IB292_03255</name>
</gene>
<dbReference type="EMBL" id="JACVHL010000002">
    <property type="protein sequence ID" value="MCC3804050.1"/>
    <property type="molecule type" value="Genomic_DNA"/>
</dbReference>
<protein>
    <submittedName>
        <fullName evidence="1">Uncharacterized protein</fullName>
    </submittedName>
</protein>
<dbReference type="Proteomes" id="UP000726777">
    <property type="component" value="Unassembled WGS sequence"/>
</dbReference>
<evidence type="ECO:0000313" key="1">
    <source>
        <dbReference type="EMBL" id="MCC3804050.1"/>
    </source>
</evidence>
<reference evidence="1" key="1">
    <citation type="submission" date="2020-09" db="EMBL/GenBank/DDBJ databases">
        <title>Genome sequence of Vibrio parahaemolyticus isolates.</title>
        <authorList>
            <person name="Hammerl J.A."/>
            <person name="Strauch E."/>
        </authorList>
    </citation>
    <scope>NUCLEOTIDE SEQUENCE</scope>
    <source>
        <strain evidence="1">17-VB00146</strain>
    </source>
</reference>